<proteinExistence type="predicted"/>
<keyword evidence="1" id="KW-0472">Membrane</keyword>
<feature type="transmembrane region" description="Helical" evidence="1">
    <location>
        <begin position="98"/>
        <end position="119"/>
    </location>
</feature>
<accession>A0A1C5G8E7</accession>
<reference evidence="2 3" key="1">
    <citation type="submission" date="2016-06" db="EMBL/GenBank/DDBJ databases">
        <authorList>
            <person name="Kjaerup R.B."/>
            <person name="Dalgaard T.S."/>
            <person name="Juul-Madsen H.R."/>
        </authorList>
    </citation>
    <scope>NUCLEOTIDE SEQUENCE [LARGE SCALE GENOMIC DNA]</scope>
    <source>
        <strain evidence="2 3">DSM 43913</strain>
    </source>
</reference>
<keyword evidence="1" id="KW-1133">Transmembrane helix</keyword>
<dbReference type="EMBL" id="LT607733">
    <property type="protein sequence ID" value="SCG16193.1"/>
    <property type="molecule type" value="Genomic_DNA"/>
</dbReference>
<evidence type="ECO:0000313" key="2">
    <source>
        <dbReference type="EMBL" id="SCG16193.1"/>
    </source>
</evidence>
<dbReference type="GeneID" id="95802258"/>
<feature type="transmembrane region" description="Helical" evidence="1">
    <location>
        <begin position="72"/>
        <end position="92"/>
    </location>
</feature>
<dbReference type="Proteomes" id="UP000198251">
    <property type="component" value="Chromosome I"/>
</dbReference>
<keyword evidence="1" id="KW-0812">Transmembrane</keyword>
<feature type="transmembrane region" description="Helical" evidence="1">
    <location>
        <begin position="32"/>
        <end position="51"/>
    </location>
</feature>
<keyword evidence="3" id="KW-1185">Reference proteome</keyword>
<gene>
    <name evidence="2" type="ORF">GA0070610_2451</name>
</gene>
<sequence length="126" mass="13380">MTSDVVPAGGDPRRLLADVRGLSRRVRLARRVTWLPLLVLAVVTFGAIPASGGGPTIVRDCRAADGGEVCKVWEPVAQLYWLAALLVAYAVIAGRWQAAPMLVITGGLLLLGSAGFALAPRLRRPR</sequence>
<evidence type="ECO:0000313" key="3">
    <source>
        <dbReference type="Proteomes" id="UP000198251"/>
    </source>
</evidence>
<name>A0A1C5G8E7_MICEH</name>
<evidence type="ECO:0000256" key="1">
    <source>
        <dbReference type="SAM" id="Phobius"/>
    </source>
</evidence>
<dbReference type="RefSeq" id="WP_089000118.1">
    <property type="nucleotide sequence ID" value="NZ_JBFAAC010000005.1"/>
</dbReference>
<protein>
    <submittedName>
        <fullName evidence="2">Uncharacterized protein</fullName>
    </submittedName>
</protein>
<dbReference type="AlphaFoldDB" id="A0A1C5G8E7"/>
<organism evidence="2 3">
    <name type="scientific">Micromonospora echinofusca</name>
    <dbReference type="NCBI Taxonomy" id="47858"/>
    <lineage>
        <taxon>Bacteria</taxon>
        <taxon>Bacillati</taxon>
        <taxon>Actinomycetota</taxon>
        <taxon>Actinomycetes</taxon>
        <taxon>Micromonosporales</taxon>
        <taxon>Micromonosporaceae</taxon>
        <taxon>Micromonospora</taxon>
    </lineage>
</organism>